<proteinExistence type="predicted"/>
<protein>
    <submittedName>
        <fullName evidence="1">Uncharacterized protein</fullName>
    </submittedName>
</protein>
<gene>
    <name evidence="1" type="ORF">MNB_SV-13-1139</name>
</gene>
<sequence length="47" mass="5360">MDNLPTPTSSLLSSSQKLKLSSFFHQSLYNVHSSKYCPSQRASWNKK</sequence>
<reference evidence="1" key="1">
    <citation type="submission" date="2016-10" db="EMBL/GenBank/DDBJ databases">
        <authorList>
            <person name="de Groot N.N."/>
        </authorList>
    </citation>
    <scope>NUCLEOTIDE SEQUENCE</scope>
</reference>
<evidence type="ECO:0000313" key="1">
    <source>
        <dbReference type="EMBL" id="SFV66614.1"/>
    </source>
</evidence>
<dbReference type="EMBL" id="FPHM01000099">
    <property type="protein sequence ID" value="SFV66614.1"/>
    <property type="molecule type" value="Genomic_DNA"/>
</dbReference>
<organism evidence="1">
    <name type="scientific">hydrothermal vent metagenome</name>
    <dbReference type="NCBI Taxonomy" id="652676"/>
    <lineage>
        <taxon>unclassified sequences</taxon>
        <taxon>metagenomes</taxon>
        <taxon>ecological metagenomes</taxon>
    </lineage>
</organism>
<name>A0A1W1CLG4_9ZZZZ</name>
<dbReference type="AlphaFoldDB" id="A0A1W1CLG4"/>
<accession>A0A1W1CLG4</accession>